<evidence type="ECO:0000259" key="14">
    <source>
        <dbReference type="PROSITE" id="PS50026"/>
    </source>
</evidence>
<dbReference type="RefSeq" id="XP_029642561.1">
    <property type="nucleotide sequence ID" value="XM_029786701.2"/>
</dbReference>
<dbReference type="SMART" id="SM00181">
    <property type="entry name" value="EGF"/>
    <property type="match status" value="3"/>
</dbReference>
<dbReference type="InterPro" id="IPR000152">
    <property type="entry name" value="EGF-type_Asp/Asn_hydroxyl_site"/>
</dbReference>
<dbReference type="CDD" id="cd00064">
    <property type="entry name" value="FU"/>
    <property type="match status" value="1"/>
</dbReference>
<accession>A0A6P7SXJ7</accession>
<dbReference type="PROSITE" id="PS01186">
    <property type="entry name" value="EGF_2"/>
    <property type="match status" value="1"/>
</dbReference>
<evidence type="ECO:0000256" key="6">
    <source>
        <dbReference type="ARBA" id="ARBA00023157"/>
    </source>
</evidence>
<keyword evidence="7" id="KW-0413">Isomerase</keyword>
<comment type="caution">
    <text evidence="11">Lacks conserved residue(s) required for the propagation of feature annotation.</text>
</comment>
<evidence type="ECO:0000256" key="7">
    <source>
        <dbReference type="ARBA" id="ARBA00023235"/>
    </source>
</evidence>
<evidence type="ECO:0000256" key="1">
    <source>
        <dbReference type="ARBA" id="ARBA00001182"/>
    </source>
</evidence>
<dbReference type="PROSITE" id="PS01248">
    <property type="entry name" value="EGF_LAM_1"/>
    <property type="match status" value="1"/>
</dbReference>
<comment type="similarity">
    <text evidence="2">Belongs to the CRELD family.</text>
</comment>
<dbReference type="SMART" id="SM00179">
    <property type="entry name" value="EGF_CA"/>
    <property type="match status" value="2"/>
</dbReference>
<evidence type="ECO:0000256" key="11">
    <source>
        <dbReference type="PROSITE-ProRule" id="PRU00076"/>
    </source>
</evidence>
<proteinExistence type="inferred from homology"/>
<feature type="signal peptide" evidence="13">
    <location>
        <begin position="1"/>
        <end position="25"/>
    </location>
</feature>
<feature type="transmembrane region" description="Helical" evidence="12">
    <location>
        <begin position="389"/>
        <end position="406"/>
    </location>
</feature>
<dbReference type="GO" id="GO:0003756">
    <property type="term" value="F:protein disulfide isomerase activity"/>
    <property type="evidence" value="ECO:0007669"/>
    <property type="project" value="UniProtKB-EC"/>
</dbReference>
<evidence type="ECO:0000256" key="13">
    <source>
        <dbReference type="SAM" id="SignalP"/>
    </source>
</evidence>
<evidence type="ECO:0000256" key="9">
    <source>
        <dbReference type="ARBA" id="ARBA00049626"/>
    </source>
</evidence>
<keyword evidence="13" id="KW-0732">Signal</keyword>
<dbReference type="PROSITE" id="PS00010">
    <property type="entry name" value="ASX_HYDROXYL"/>
    <property type="match status" value="1"/>
</dbReference>
<feature type="chain" id="PRO_5027605394" description="protein disulfide-isomerase" evidence="13">
    <location>
        <begin position="26"/>
        <end position="411"/>
    </location>
</feature>
<dbReference type="CDD" id="cd00054">
    <property type="entry name" value="EGF_CA"/>
    <property type="match status" value="1"/>
</dbReference>
<dbReference type="InterPro" id="IPR001881">
    <property type="entry name" value="EGF-like_Ca-bd_dom"/>
</dbReference>
<keyword evidence="4 11" id="KW-0245">EGF-like domain</keyword>
<evidence type="ECO:0000256" key="5">
    <source>
        <dbReference type="ARBA" id="ARBA00022737"/>
    </source>
</evidence>
<keyword evidence="12" id="KW-0472">Membrane</keyword>
<dbReference type="KEGG" id="osn:115217104"/>
<dbReference type="GO" id="GO:0005509">
    <property type="term" value="F:calcium ion binding"/>
    <property type="evidence" value="ECO:0007669"/>
    <property type="project" value="InterPro"/>
</dbReference>
<dbReference type="SMART" id="SM00261">
    <property type="entry name" value="FU"/>
    <property type="match status" value="2"/>
</dbReference>
<comment type="function">
    <text evidence="9">Protein disulfide isomerase. Promotes the localization of acetylcholine receptors (AChRs) to the plasma membrane.</text>
</comment>
<evidence type="ECO:0000256" key="12">
    <source>
        <dbReference type="SAM" id="Phobius"/>
    </source>
</evidence>
<reference evidence="16" key="1">
    <citation type="submission" date="2025-08" db="UniProtKB">
        <authorList>
            <consortium name="RefSeq"/>
        </authorList>
    </citation>
    <scope>IDENTIFICATION</scope>
</reference>
<dbReference type="InterPro" id="IPR050751">
    <property type="entry name" value="ECM_structural_protein"/>
</dbReference>
<dbReference type="Proteomes" id="UP000515154">
    <property type="component" value="Linkage group LG11"/>
</dbReference>
<dbReference type="InterPro" id="IPR049883">
    <property type="entry name" value="NOTCH1_EGF-like"/>
</dbReference>
<keyword evidence="8" id="KW-0676">Redox-active center</keyword>
<feature type="domain" description="EGF-like" evidence="14">
    <location>
        <begin position="299"/>
        <end position="341"/>
    </location>
</feature>
<dbReference type="PROSITE" id="PS50026">
    <property type="entry name" value="EGF_3"/>
    <property type="match status" value="2"/>
</dbReference>
<evidence type="ECO:0000256" key="10">
    <source>
        <dbReference type="ARBA" id="ARBA00049822"/>
    </source>
</evidence>
<dbReference type="PROSITE" id="PS00022">
    <property type="entry name" value="EGF_1"/>
    <property type="match status" value="1"/>
</dbReference>
<dbReference type="PANTHER" id="PTHR24034">
    <property type="entry name" value="EGF-LIKE DOMAIN-CONTAINING PROTEIN"/>
    <property type="match status" value="1"/>
</dbReference>
<evidence type="ECO:0000313" key="16">
    <source>
        <dbReference type="RefSeq" id="XP_029642561.1"/>
    </source>
</evidence>
<name>A0A6P7SXJ7_9MOLL</name>
<dbReference type="InterPro" id="IPR009030">
    <property type="entry name" value="Growth_fac_rcpt_cys_sf"/>
</dbReference>
<dbReference type="InterPro" id="IPR000742">
    <property type="entry name" value="EGF"/>
</dbReference>
<evidence type="ECO:0000256" key="4">
    <source>
        <dbReference type="ARBA" id="ARBA00022536"/>
    </source>
</evidence>
<evidence type="ECO:0000256" key="8">
    <source>
        <dbReference type="ARBA" id="ARBA00023284"/>
    </source>
</evidence>
<evidence type="ECO:0000313" key="15">
    <source>
        <dbReference type="Proteomes" id="UP000515154"/>
    </source>
</evidence>
<dbReference type="SUPFAM" id="SSF57184">
    <property type="entry name" value="Growth factor receptor domain"/>
    <property type="match status" value="1"/>
</dbReference>
<sequence length="411" mass="46579">MYFWNSLSSKYLAINFVFLLVSVYASTKEEDPMIKKCEACRNIEERYREGLKRTAKGNYGGGNTNWEENKLGSYALSETRMTEILEYLYKIEDKTAHSLLEQFEDRIENFWFKHFVKKTRVDFFQYFCITNAKVCCPKNTYGPTCQPCHGGKERPCKKRGKCIGEGTRGGSGKCNCTDGYVGELCDECDVGFYLGYKNETHTVCHLCHKACKTSCTDNTPFTCDECGQGWKYSDEYGCDDINECSLGNPCNGNFRCKNTVGWYECHRCDLSCDGCTGNGPEKCIRCADGYRPVDGKCSDIDECAENTDDCDTEVSTCENLEGKYTCKCNEGYVQDKNKDCIKKLKDISLKKKKSKKSEEGNDKRGLLVYFFILTGIGTMGRLMHGYPPAVAIILLWLGGYTFWFGSENDSL</sequence>
<keyword evidence="12" id="KW-1133">Transmembrane helix</keyword>
<dbReference type="PANTHER" id="PTHR24034:SF148">
    <property type="entry name" value="RE58433P"/>
    <property type="match status" value="1"/>
</dbReference>
<dbReference type="PROSITE" id="PS01187">
    <property type="entry name" value="EGF_CA"/>
    <property type="match status" value="2"/>
</dbReference>
<gene>
    <name evidence="16" type="primary">LOC115217104</name>
</gene>
<feature type="disulfide bond" evidence="11">
    <location>
        <begin position="176"/>
        <end position="185"/>
    </location>
</feature>
<keyword evidence="15" id="KW-1185">Reference proteome</keyword>
<feature type="domain" description="EGF-like" evidence="14">
    <location>
        <begin position="146"/>
        <end position="186"/>
    </location>
</feature>
<evidence type="ECO:0000256" key="2">
    <source>
        <dbReference type="ARBA" id="ARBA00005897"/>
    </source>
</evidence>
<comment type="catalytic activity">
    <reaction evidence="1">
        <text>Catalyzes the rearrangement of -S-S- bonds in proteins.</text>
        <dbReference type="EC" id="5.3.4.1"/>
    </reaction>
</comment>
<organism evidence="15 16">
    <name type="scientific">Octopus sinensis</name>
    <name type="common">East Asian common octopus</name>
    <dbReference type="NCBI Taxonomy" id="2607531"/>
    <lineage>
        <taxon>Eukaryota</taxon>
        <taxon>Metazoa</taxon>
        <taxon>Spiralia</taxon>
        <taxon>Lophotrochozoa</taxon>
        <taxon>Mollusca</taxon>
        <taxon>Cephalopoda</taxon>
        <taxon>Coleoidea</taxon>
        <taxon>Octopodiformes</taxon>
        <taxon>Octopoda</taxon>
        <taxon>Incirrata</taxon>
        <taxon>Octopodidae</taxon>
        <taxon>Octopus</taxon>
    </lineage>
</organism>
<dbReference type="InterPro" id="IPR002049">
    <property type="entry name" value="LE_dom"/>
</dbReference>
<dbReference type="AlphaFoldDB" id="A0A6P7SXJ7"/>
<dbReference type="EC" id="5.3.4.1" evidence="3"/>
<keyword evidence="5" id="KW-0677">Repeat</keyword>
<dbReference type="InterPro" id="IPR018097">
    <property type="entry name" value="EGF_Ca-bd_CS"/>
</dbReference>
<evidence type="ECO:0000256" key="3">
    <source>
        <dbReference type="ARBA" id="ARBA00012723"/>
    </source>
</evidence>
<keyword evidence="12" id="KW-0812">Transmembrane</keyword>
<dbReference type="InterPro" id="IPR006212">
    <property type="entry name" value="Furin_repeat"/>
</dbReference>
<dbReference type="Pfam" id="PF07645">
    <property type="entry name" value="EGF_CA"/>
    <property type="match status" value="1"/>
</dbReference>
<protein>
    <recommendedName>
        <fullName evidence="3">protein disulfide-isomerase</fullName>
        <ecNumber evidence="3">5.3.4.1</ecNumber>
    </recommendedName>
    <alternativeName>
        <fullName evidence="10">Cysteine-rich with EGF-like domain protein 1</fullName>
    </alternativeName>
</protein>
<keyword evidence="6 11" id="KW-1015">Disulfide bond</keyword>
<dbReference type="Gene3D" id="2.10.25.10">
    <property type="entry name" value="Laminin"/>
    <property type="match status" value="1"/>
</dbReference>